<dbReference type="EMBL" id="CAKMRJ010005412">
    <property type="protein sequence ID" value="CAH1440010.1"/>
    <property type="molecule type" value="Genomic_DNA"/>
</dbReference>
<reference evidence="1 2" key="1">
    <citation type="submission" date="2022-01" db="EMBL/GenBank/DDBJ databases">
        <authorList>
            <person name="Xiong W."/>
            <person name="Schranz E."/>
        </authorList>
    </citation>
    <scope>NUCLEOTIDE SEQUENCE [LARGE SCALE GENOMIC DNA]</scope>
</reference>
<organism evidence="1 2">
    <name type="scientific">Lactuca virosa</name>
    <dbReference type="NCBI Taxonomy" id="75947"/>
    <lineage>
        <taxon>Eukaryota</taxon>
        <taxon>Viridiplantae</taxon>
        <taxon>Streptophyta</taxon>
        <taxon>Embryophyta</taxon>
        <taxon>Tracheophyta</taxon>
        <taxon>Spermatophyta</taxon>
        <taxon>Magnoliopsida</taxon>
        <taxon>eudicotyledons</taxon>
        <taxon>Gunneridae</taxon>
        <taxon>Pentapetalae</taxon>
        <taxon>asterids</taxon>
        <taxon>campanulids</taxon>
        <taxon>Asterales</taxon>
        <taxon>Asteraceae</taxon>
        <taxon>Cichorioideae</taxon>
        <taxon>Cichorieae</taxon>
        <taxon>Lactucinae</taxon>
        <taxon>Lactuca</taxon>
    </lineage>
</organism>
<proteinExistence type="predicted"/>
<evidence type="ECO:0000313" key="1">
    <source>
        <dbReference type="EMBL" id="CAH1440010.1"/>
    </source>
</evidence>
<sequence length="74" mass="8703">MGRRYEDQWCWKIQSILPLISMMRIKGITAPYPPPSFYLLPKLERRHTHTLNIPTSFFHVDPHPRNLAIGSDES</sequence>
<keyword evidence="2" id="KW-1185">Reference proteome</keyword>
<dbReference type="AlphaFoldDB" id="A0AAU9NQU9"/>
<name>A0AAU9NQU9_9ASTR</name>
<comment type="caution">
    <text evidence="1">The sequence shown here is derived from an EMBL/GenBank/DDBJ whole genome shotgun (WGS) entry which is preliminary data.</text>
</comment>
<accession>A0AAU9NQU9</accession>
<protein>
    <submittedName>
        <fullName evidence="1">Uncharacterized protein</fullName>
    </submittedName>
</protein>
<gene>
    <name evidence="1" type="ORF">LVIROSA_LOCUS26172</name>
</gene>
<dbReference type="Proteomes" id="UP001157418">
    <property type="component" value="Unassembled WGS sequence"/>
</dbReference>
<evidence type="ECO:0000313" key="2">
    <source>
        <dbReference type="Proteomes" id="UP001157418"/>
    </source>
</evidence>